<name>A0ABD3N8T5_9STRA</name>
<feature type="compositionally biased region" description="Low complexity" evidence="1">
    <location>
        <begin position="286"/>
        <end position="297"/>
    </location>
</feature>
<dbReference type="AlphaFoldDB" id="A0ABD3N8T5"/>
<dbReference type="Proteomes" id="UP001530293">
    <property type="component" value="Unassembled WGS sequence"/>
</dbReference>
<dbReference type="EMBL" id="JALLBG020000010">
    <property type="protein sequence ID" value="KAL3772479.1"/>
    <property type="molecule type" value="Genomic_DNA"/>
</dbReference>
<organism evidence="2 3">
    <name type="scientific">Discostella pseudostelligera</name>
    <dbReference type="NCBI Taxonomy" id="259834"/>
    <lineage>
        <taxon>Eukaryota</taxon>
        <taxon>Sar</taxon>
        <taxon>Stramenopiles</taxon>
        <taxon>Ochrophyta</taxon>
        <taxon>Bacillariophyta</taxon>
        <taxon>Coscinodiscophyceae</taxon>
        <taxon>Thalassiosirophycidae</taxon>
        <taxon>Stephanodiscales</taxon>
        <taxon>Stephanodiscaceae</taxon>
        <taxon>Discostella</taxon>
    </lineage>
</organism>
<feature type="region of interest" description="Disordered" evidence="1">
    <location>
        <begin position="491"/>
        <end position="513"/>
    </location>
</feature>
<feature type="region of interest" description="Disordered" evidence="1">
    <location>
        <begin position="39"/>
        <end position="72"/>
    </location>
</feature>
<comment type="caution">
    <text evidence="2">The sequence shown here is derived from an EMBL/GenBank/DDBJ whole genome shotgun (WGS) entry which is preliminary data.</text>
</comment>
<proteinExistence type="predicted"/>
<feature type="compositionally biased region" description="Low complexity" evidence="1">
    <location>
        <begin position="181"/>
        <end position="201"/>
    </location>
</feature>
<feature type="compositionally biased region" description="Polar residues" evidence="1">
    <location>
        <begin position="376"/>
        <end position="386"/>
    </location>
</feature>
<feature type="region of interest" description="Disordered" evidence="1">
    <location>
        <begin position="133"/>
        <end position="201"/>
    </location>
</feature>
<sequence length="513" mass="56561">MSELDESFSYASQTTSNLVGVGDNIIIPSWHETAIQTTTTTTTPITPNEDNATNYSNKQQHQNNNPSTPSPQCVDEFYHNSSEAITSANRSDIISRMLSDHYVTVNDDEVLVSSTTVTLPELEEATTTTILMEDDESEGVAGAAAHGEHARRRSSNHDMPTFASTTATSSPLITTPKNNDSVSPSPSTPTMSASSLPATSSTTPNTLIPIQHKLLYQCVSSFASPLLRTIQDQHQLSNLLLHVGPEREVLFHTDSLGIKLSRHTDGYVRVLSVTPYRAAKKNYHPSGSGNNAVVGSNNEEDDDEQHKIRTGDIYAGDVVREVCGVDLRYPIDSAVWKMTVGLMKMAPRPLQFVVARELPRVNEEEEEESPNDKAITPTSGNNSNKMNDSIFGPTREIHFLESCLGVKLHHSTEGYVQILSVTPYKSFPNSPLARIGEVYAGDIVLQVGGVWDLREPIDDTTWGVLIKFIRETRRPLSMVVADGNCLEEVEQVEEVEDEEENRGEETEEVNDKY</sequence>
<evidence type="ECO:0000313" key="3">
    <source>
        <dbReference type="Proteomes" id="UP001530293"/>
    </source>
</evidence>
<evidence type="ECO:0000256" key="1">
    <source>
        <dbReference type="SAM" id="MobiDB-lite"/>
    </source>
</evidence>
<gene>
    <name evidence="2" type="ORF">ACHAWU_000041</name>
</gene>
<feature type="compositionally biased region" description="Polar residues" evidence="1">
    <location>
        <begin position="171"/>
        <end position="180"/>
    </location>
</feature>
<protein>
    <recommendedName>
        <fullName evidence="4">PDZ domain-containing protein</fullName>
    </recommendedName>
</protein>
<reference evidence="2 3" key="1">
    <citation type="submission" date="2024-10" db="EMBL/GenBank/DDBJ databases">
        <title>Updated reference genomes for cyclostephanoid diatoms.</title>
        <authorList>
            <person name="Roberts W.R."/>
            <person name="Alverson A.J."/>
        </authorList>
    </citation>
    <scope>NUCLEOTIDE SEQUENCE [LARGE SCALE GENOMIC DNA]</scope>
    <source>
        <strain evidence="2 3">AJA232-27</strain>
    </source>
</reference>
<feature type="region of interest" description="Disordered" evidence="1">
    <location>
        <begin position="282"/>
        <end position="303"/>
    </location>
</feature>
<accession>A0ABD3N8T5</accession>
<evidence type="ECO:0008006" key="4">
    <source>
        <dbReference type="Google" id="ProtNLM"/>
    </source>
</evidence>
<keyword evidence="3" id="KW-1185">Reference proteome</keyword>
<evidence type="ECO:0000313" key="2">
    <source>
        <dbReference type="EMBL" id="KAL3772479.1"/>
    </source>
</evidence>
<feature type="compositionally biased region" description="Polar residues" evidence="1">
    <location>
        <begin position="48"/>
        <end position="71"/>
    </location>
</feature>
<feature type="region of interest" description="Disordered" evidence="1">
    <location>
        <begin position="361"/>
        <end position="386"/>
    </location>
</feature>